<evidence type="ECO:0000256" key="3">
    <source>
        <dbReference type="ARBA" id="ARBA00022833"/>
    </source>
</evidence>
<keyword evidence="3 5" id="KW-0862">Zinc</keyword>
<evidence type="ECO:0000259" key="7">
    <source>
        <dbReference type="Pfam" id="PF08240"/>
    </source>
</evidence>
<dbReference type="WBParaSite" id="PDA_v2.g16609.t1">
    <property type="protein sequence ID" value="PDA_v2.g16609.t1"/>
    <property type="gene ID" value="PDA_v2.g16609"/>
</dbReference>
<feature type="domain" description="Alcohol dehydrogenase-like N-terminal" evidence="7">
    <location>
        <begin position="62"/>
        <end position="192"/>
    </location>
</feature>
<dbReference type="GO" id="GO:0016491">
    <property type="term" value="F:oxidoreductase activity"/>
    <property type="evidence" value="ECO:0007669"/>
    <property type="project" value="UniProtKB-KW"/>
</dbReference>
<proteinExistence type="inferred from homology"/>
<dbReference type="InterPro" id="IPR013149">
    <property type="entry name" value="ADH-like_C"/>
</dbReference>
<dbReference type="PANTHER" id="PTHR42813:SF1">
    <property type="entry name" value="DEHYDROGENASE, PUTATIVE (AFU_ORTHOLOGUE AFUA_5G03930)-RELATED"/>
    <property type="match status" value="1"/>
</dbReference>
<evidence type="ECO:0000256" key="1">
    <source>
        <dbReference type="ARBA" id="ARBA00001947"/>
    </source>
</evidence>
<keyword evidence="2 5" id="KW-0479">Metal-binding</keyword>
<organism evidence="8 9">
    <name type="scientific">Panagrolaimus davidi</name>
    <dbReference type="NCBI Taxonomy" id="227884"/>
    <lineage>
        <taxon>Eukaryota</taxon>
        <taxon>Metazoa</taxon>
        <taxon>Ecdysozoa</taxon>
        <taxon>Nematoda</taxon>
        <taxon>Chromadorea</taxon>
        <taxon>Rhabditida</taxon>
        <taxon>Tylenchina</taxon>
        <taxon>Panagrolaimomorpha</taxon>
        <taxon>Panagrolaimoidea</taxon>
        <taxon>Panagrolaimidae</taxon>
        <taxon>Panagrolaimus</taxon>
    </lineage>
</organism>
<sequence>MASTMGSIKTAINELVFNNKEHETPVPAQPQWSDTKTMKCLIWNGKLQVDYVDHPQPIITAPTDAIIKVSATTICGSDLHLYKGTFAGMQKGDILGHEFMGYIEEVGSEVTKFKVGDRVICAFGIACGYCNFCQKEEYTSCDKTNPSKTMDNMYGDRLSAIHGYSHLLGGVPGGDAEYVRVSFADVNLFQIPDDIPDEKALYLTDVIPTALHGAKLGEVGQGRTVAIWGLGPIGLMCARWCQILGASKVIGIDMVPERLAVARDVLKIETINFKDEDVFKAIRERLELPSGVDIAIECAGFDYVQSWAHKIEMKLGLETDSSEIFQEIFRCVSKGGNVSIIGVYTGYANHFPVGAMMEKNITVRGGQCPAQKYWKYCLEKLRTGELTTDWLVTDRGSLADGPKLFEKMNNKEDGCIKVFMRPEHTIAASLAK</sequence>
<dbReference type="AlphaFoldDB" id="A0A914PL89"/>
<dbReference type="SUPFAM" id="SSF50129">
    <property type="entry name" value="GroES-like"/>
    <property type="match status" value="1"/>
</dbReference>
<dbReference type="Pfam" id="PF00107">
    <property type="entry name" value="ADH_zinc_N"/>
    <property type="match status" value="1"/>
</dbReference>
<evidence type="ECO:0000259" key="6">
    <source>
        <dbReference type="Pfam" id="PF00107"/>
    </source>
</evidence>
<accession>A0A914PL89</accession>
<dbReference type="SUPFAM" id="SSF51735">
    <property type="entry name" value="NAD(P)-binding Rossmann-fold domains"/>
    <property type="match status" value="1"/>
</dbReference>
<protein>
    <submittedName>
        <fullName evidence="9">Uncharacterized protein</fullName>
    </submittedName>
</protein>
<dbReference type="Pfam" id="PF08240">
    <property type="entry name" value="ADH_N"/>
    <property type="match status" value="1"/>
</dbReference>
<dbReference type="PROSITE" id="PS00059">
    <property type="entry name" value="ADH_ZINC"/>
    <property type="match status" value="1"/>
</dbReference>
<evidence type="ECO:0000313" key="9">
    <source>
        <dbReference type="WBParaSite" id="PDA_v2.g16609.t1"/>
    </source>
</evidence>
<dbReference type="InterPro" id="IPR013154">
    <property type="entry name" value="ADH-like_N"/>
</dbReference>
<evidence type="ECO:0000313" key="8">
    <source>
        <dbReference type="Proteomes" id="UP000887578"/>
    </source>
</evidence>
<evidence type="ECO:0000256" key="5">
    <source>
        <dbReference type="RuleBase" id="RU361277"/>
    </source>
</evidence>
<name>A0A914PL89_9BILA</name>
<keyword evidence="4" id="KW-0560">Oxidoreductase</keyword>
<dbReference type="Proteomes" id="UP000887578">
    <property type="component" value="Unplaced"/>
</dbReference>
<comment type="similarity">
    <text evidence="5">Belongs to the zinc-containing alcohol dehydrogenase family.</text>
</comment>
<dbReference type="InterPro" id="IPR002328">
    <property type="entry name" value="ADH_Zn_CS"/>
</dbReference>
<dbReference type="PANTHER" id="PTHR42813">
    <property type="entry name" value="ZINC-TYPE ALCOHOL DEHYDROGENASE-LIKE"/>
    <property type="match status" value="1"/>
</dbReference>
<dbReference type="CDD" id="cd08283">
    <property type="entry name" value="FDH_like_1"/>
    <property type="match status" value="1"/>
</dbReference>
<dbReference type="InterPro" id="IPR036291">
    <property type="entry name" value="NAD(P)-bd_dom_sf"/>
</dbReference>
<keyword evidence="8" id="KW-1185">Reference proteome</keyword>
<dbReference type="Gene3D" id="3.90.180.10">
    <property type="entry name" value="Medium-chain alcohol dehydrogenases, catalytic domain"/>
    <property type="match status" value="1"/>
</dbReference>
<dbReference type="GO" id="GO:0008270">
    <property type="term" value="F:zinc ion binding"/>
    <property type="evidence" value="ECO:0007669"/>
    <property type="project" value="InterPro"/>
</dbReference>
<dbReference type="Gene3D" id="3.40.50.720">
    <property type="entry name" value="NAD(P)-binding Rossmann-like Domain"/>
    <property type="match status" value="1"/>
</dbReference>
<evidence type="ECO:0000256" key="4">
    <source>
        <dbReference type="ARBA" id="ARBA00023002"/>
    </source>
</evidence>
<reference evidence="9" key="1">
    <citation type="submission" date="2022-11" db="UniProtKB">
        <authorList>
            <consortium name="WormBaseParasite"/>
        </authorList>
    </citation>
    <scope>IDENTIFICATION</scope>
</reference>
<evidence type="ECO:0000256" key="2">
    <source>
        <dbReference type="ARBA" id="ARBA00022723"/>
    </source>
</evidence>
<feature type="domain" description="Alcohol dehydrogenase-like C-terminal" evidence="6">
    <location>
        <begin position="232"/>
        <end position="303"/>
    </location>
</feature>
<dbReference type="InterPro" id="IPR011032">
    <property type="entry name" value="GroES-like_sf"/>
</dbReference>
<comment type="cofactor">
    <cofactor evidence="1 5">
        <name>Zn(2+)</name>
        <dbReference type="ChEBI" id="CHEBI:29105"/>
    </cofactor>
</comment>